<sequence>MRAMTVWRAGGMAYRRVAAGQGRGREPAHAAVAAQIGDEDLAAPRGAVVPEAQPVVRHAGERAAHHALGRDRGQVRVVVLHRGPPQRLFLRPLCGHTAGVRVVGEHRRFDAGEPLEVVVRPVERVVRRHIGQVPGVPPELGPVVGGEREGGPEPGAGSGRRGADATTRGPGRAPGGR</sequence>
<reference evidence="2" key="2">
    <citation type="submission" date="2020-09" db="EMBL/GenBank/DDBJ databases">
        <authorList>
            <person name="Sun Q."/>
            <person name="Ohkuma M."/>
        </authorList>
    </citation>
    <scope>NUCLEOTIDE SEQUENCE</scope>
    <source>
        <strain evidence="2">JCM 4815</strain>
    </source>
</reference>
<accession>A0A918URZ6</accession>
<evidence type="ECO:0000256" key="1">
    <source>
        <dbReference type="SAM" id="MobiDB-lite"/>
    </source>
</evidence>
<feature type="region of interest" description="Disordered" evidence="1">
    <location>
        <begin position="133"/>
        <end position="177"/>
    </location>
</feature>
<gene>
    <name evidence="2" type="ORF">GCM10010365_58450</name>
</gene>
<evidence type="ECO:0000313" key="3">
    <source>
        <dbReference type="Proteomes" id="UP000622166"/>
    </source>
</evidence>
<dbReference type="Proteomes" id="UP000622166">
    <property type="component" value="Unassembled WGS sequence"/>
</dbReference>
<name>A0A918URZ6_9ACTN</name>
<comment type="caution">
    <text evidence="2">The sequence shown here is derived from an EMBL/GenBank/DDBJ whole genome shotgun (WGS) entry which is preliminary data.</text>
</comment>
<dbReference type="AlphaFoldDB" id="A0A918URZ6"/>
<proteinExistence type="predicted"/>
<dbReference type="EMBL" id="BMVW01000014">
    <property type="protein sequence ID" value="GGZ30250.1"/>
    <property type="molecule type" value="Genomic_DNA"/>
</dbReference>
<reference evidence="2" key="1">
    <citation type="journal article" date="2014" name="Int. J. Syst. Evol. Microbiol.">
        <title>Complete genome sequence of Corynebacterium casei LMG S-19264T (=DSM 44701T), isolated from a smear-ripened cheese.</title>
        <authorList>
            <consortium name="US DOE Joint Genome Institute (JGI-PGF)"/>
            <person name="Walter F."/>
            <person name="Albersmeier A."/>
            <person name="Kalinowski J."/>
            <person name="Ruckert C."/>
        </authorList>
    </citation>
    <scope>NUCLEOTIDE SEQUENCE</scope>
    <source>
        <strain evidence="2">JCM 4815</strain>
    </source>
</reference>
<evidence type="ECO:0000313" key="2">
    <source>
        <dbReference type="EMBL" id="GGZ30250.1"/>
    </source>
</evidence>
<protein>
    <submittedName>
        <fullName evidence="2">Uncharacterized protein</fullName>
    </submittedName>
</protein>
<organism evidence="2 3">
    <name type="scientific">Streptomyces poonensis</name>
    <dbReference type="NCBI Taxonomy" id="68255"/>
    <lineage>
        <taxon>Bacteria</taxon>
        <taxon>Bacillati</taxon>
        <taxon>Actinomycetota</taxon>
        <taxon>Actinomycetes</taxon>
        <taxon>Kitasatosporales</taxon>
        <taxon>Streptomycetaceae</taxon>
        <taxon>Streptomyces</taxon>
    </lineage>
</organism>
<keyword evidence="3" id="KW-1185">Reference proteome</keyword>